<protein>
    <submittedName>
        <fullName evidence="1">HAD hydrolase-like protein</fullName>
    </submittedName>
</protein>
<accession>A0A5M6CN87</accession>
<dbReference type="EMBL" id="VWSH01000002">
    <property type="protein sequence ID" value="KAA5534609.1"/>
    <property type="molecule type" value="Genomic_DNA"/>
</dbReference>
<dbReference type="Proteomes" id="UP000323632">
    <property type="component" value="Unassembled WGS sequence"/>
</dbReference>
<name>A0A5M6CN87_9BACT</name>
<evidence type="ECO:0000313" key="1">
    <source>
        <dbReference type="EMBL" id="KAA5534609.1"/>
    </source>
</evidence>
<dbReference type="GO" id="GO:0005829">
    <property type="term" value="C:cytosol"/>
    <property type="evidence" value="ECO:0007669"/>
    <property type="project" value="TreeGrafter"/>
</dbReference>
<comment type="caution">
    <text evidence="1">The sequence shown here is derived from an EMBL/GenBank/DDBJ whole genome shotgun (WGS) entry which is preliminary data.</text>
</comment>
<dbReference type="AlphaFoldDB" id="A0A5M6CN87"/>
<organism evidence="1 2">
    <name type="scientific">Taibaiella lutea</name>
    <dbReference type="NCBI Taxonomy" id="2608001"/>
    <lineage>
        <taxon>Bacteria</taxon>
        <taxon>Pseudomonadati</taxon>
        <taxon>Bacteroidota</taxon>
        <taxon>Chitinophagia</taxon>
        <taxon>Chitinophagales</taxon>
        <taxon>Chitinophagaceae</taxon>
        <taxon>Taibaiella</taxon>
    </lineage>
</organism>
<dbReference type="SUPFAM" id="SSF56784">
    <property type="entry name" value="HAD-like"/>
    <property type="match status" value="1"/>
</dbReference>
<keyword evidence="2" id="KW-1185">Reference proteome</keyword>
<dbReference type="InterPro" id="IPR036412">
    <property type="entry name" value="HAD-like_sf"/>
</dbReference>
<dbReference type="RefSeq" id="WP_150032289.1">
    <property type="nucleotide sequence ID" value="NZ_VWSH01000002.1"/>
</dbReference>
<dbReference type="PANTHER" id="PTHR43434">
    <property type="entry name" value="PHOSPHOGLYCOLATE PHOSPHATASE"/>
    <property type="match status" value="1"/>
</dbReference>
<dbReference type="InterPro" id="IPR023214">
    <property type="entry name" value="HAD_sf"/>
</dbReference>
<dbReference type="SFLD" id="SFLDG01129">
    <property type="entry name" value="C1.5:_HAD__Beta-PGM__Phosphata"/>
    <property type="match status" value="1"/>
</dbReference>
<evidence type="ECO:0000313" key="2">
    <source>
        <dbReference type="Proteomes" id="UP000323632"/>
    </source>
</evidence>
<dbReference type="Pfam" id="PF00702">
    <property type="entry name" value="Hydrolase"/>
    <property type="match status" value="1"/>
</dbReference>
<gene>
    <name evidence="1" type="ORF">F0919_08290</name>
</gene>
<dbReference type="InterPro" id="IPR023198">
    <property type="entry name" value="PGP-like_dom2"/>
</dbReference>
<dbReference type="Gene3D" id="3.40.50.1000">
    <property type="entry name" value="HAD superfamily/HAD-like"/>
    <property type="match status" value="1"/>
</dbReference>
<dbReference type="SFLD" id="SFLDS00003">
    <property type="entry name" value="Haloacid_Dehalogenase"/>
    <property type="match status" value="1"/>
</dbReference>
<dbReference type="InterPro" id="IPR050155">
    <property type="entry name" value="HAD-like_hydrolase_sf"/>
</dbReference>
<dbReference type="GO" id="GO:0008967">
    <property type="term" value="F:phosphoglycolate phosphatase activity"/>
    <property type="evidence" value="ECO:0007669"/>
    <property type="project" value="TreeGrafter"/>
</dbReference>
<dbReference type="PANTHER" id="PTHR43434:SF19">
    <property type="entry name" value="PHOSPHONOACETALDEHYDE HYDROLASE"/>
    <property type="match status" value="1"/>
</dbReference>
<dbReference type="Gene3D" id="1.10.150.240">
    <property type="entry name" value="Putative phosphatase, domain 2"/>
    <property type="match status" value="1"/>
</dbReference>
<keyword evidence="1" id="KW-0378">Hydrolase</keyword>
<reference evidence="1 2" key="1">
    <citation type="submission" date="2019-09" db="EMBL/GenBank/DDBJ databases">
        <title>Genome sequence and assembly of Taibaiella sp.</title>
        <authorList>
            <person name="Chhetri G."/>
        </authorList>
    </citation>
    <scope>NUCLEOTIDE SEQUENCE [LARGE SCALE GENOMIC DNA]</scope>
    <source>
        <strain evidence="1 2">KVB11</strain>
    </source>
</reference>
<dbReference type="GO" id="GO:0006281">
    <property type="term" value="P:DNA repair"/>
    <property type="evidence" value="ECO:0007669"/>
    <property type="project" value="TreeGrafter"/>
</dbReference>
<sequence>MAIKLIVFDMAGTTVEDNQNVAQALKKALSVFHYQVTFEDINIVMGYPKPIAIRSLLEQYAGSEIASDNDLVTRIHDVFVKEIIHFYEMNESIREKEGAGYVFRKLREMNIRVALDTGFSREIADAIINRLGWIQGEHFDISITSDEVMEGRPYPYMIYKAMEKLQIASIEEVAKVGDTVSDLQEGNAAGCKYVIGITTGAYTEAELLRERHTHLINKLEDILDIVAEEEVVLQLK</sequence>
<proteinExistence type="predicted"/>